<dbReference type="AlphaFoldDB" id="A0A8S3Y569"/>
<evidence type="ECO:0000313" key="2">
    <source>
        <dbReference type="EMBL" id="CAG5047565.1"/>
    </source>
</evidence>
<evidence type="ECO:0000313" key="3">
    <source>
        <dbReference type="Proteomes" id="UP000691718"/>
    </source>
</evidence>
<dbReference type="Proteomes" id="UP000691718">
    <property type="component" value="Unassembled WGS sequence"/>
</dbReference>
<reference evidence="2" key="1">
    <citation type="submission" date="2021-04" db="EMBL/GenBank/DDBJ databases">
        <authorList>
            <person name="Tunstrom K."/>
        </authorList>
    </citation>
    <scope>NUCLEOTIDE SEQUENCE</scope>
</reference>
<dbReference type="Pfam" id="PF13843">
    <property type="entry name" value="DDE_Tnp_1_7"/>
    <property type="match status" value="1"/>
</dbReference>
<organism evidence="2 3">
    <name type="scientific">Parnassius apollo</name>
    <name type="common">Apollo butterfly</name>
    <name type="synonym">Papilio apollo</name>
    <dbReference type="NCBI Taxonomy" id="110799"/>
    <lineage>
        <taxon>Eukaryota</taxon>
        <taxon>Metazoa</taxon>
        <taxon>Ecdysozoa</taxon>
        <taxon>Arthropoda</taxon>
        <taxon>Hexapoda</taxon>
        <taxon>Insecta</taxon>
        <taxon>Pterygota</taxon>
        <taxon>Neoptera</taxon>
        <taxon>Endopterygota</taxon>
        <taxon>Lepidoptera</taxon>
        <taxon>Glossata</taxon>
        <taxon>Ditrysia</taxon>
        <taxon>Papilionoidea</taxon>
        <taxon>Papilionidae</taxon>
        <taxon>Parnassiinae</taxon>
        <taxon>Parnassini</taxon>
        <taxon>Parnassius</taxon>
        <taxon>Parnassius</taxon>
    </lineage>
</organism>
<sequence>MNKNGVKVIKWVDKRQLLMISTLKEDKDVLVNTGKKNRKTNEDIKKPTCVLTYNNNKKGVDFSDQMSSYYSTLKKRAQMVQKSGYGIFVRHGVSKRVDHIQREM</sequence>
<accession>A0A8S3Y569</accession>
<proteinExistence type="predicted"/>
<gene>
    <name evidence="2" type="ORF">PAPOLLO_LOCUS23976</name>
</gene>
<name>A0A8S3Y569_PARAO</name>
<dbReference type="OrthoDB" id="5876240at2759"/>
<keyword evidence="3" id="KW-1185">Reference proteome</keyword>
<feature type="domain" description="PiggyBac transposable element-derived protein" evidence="1">
    <location>
        <begin position="6"/>
        <end position="80"/>
    </location>
</feature>
<evidence type="ECO:0000259" key="1">
    <source>
        <dbReference type="Pfam" id="PF13843"/>
    </source>
</evidence>
<dbReference type="InterPro" id="IPR029526">
    <property type="entry name" value="PGBD"/>
</dbReference>
<protein>
    <submittedName>
        <fullName evidence="2">(apollo) hypothetical protein</fullName>
    </submittedName>
</protein>
<dbReference type="EMBL" id="CAJQZP010001449">
    <property type="protein sequence ID" value="CAG5047565.1"/>
    <property type="molecule type" value="Genomic_DNA"/>
</dbReference>
<comment type="caution">
    <text evidence="2">The sequence shown here is derived from an EMBL/GenBank/DDBJ whole genome shotgun (WGS) entry which is preliminary data.</text>
</comment>